<evidence type="ECO:0000313" key="7">
    <source>
        <dbReference type="Proteomes" id="UP001219525"/>
    </source>
</evidence>
<keyword evidence="1" id="KW-0479">Metal-binding</keyword>
<protein>
    <recommendedName>
        <fullName evidence="5">MYND-type domain-containing protein</fullName>
    </recommendedName>
</protein>
<accession>A0AAD6VD43</accession>
<dbReference type="InterPro" id="IPR002893">
    <property type="entry name" value="Znf_MYND"/>
</dbReference>
<evidence type="ECO:0000259" key="5">
    <source>
        <dbReference type="PROSITE" id="PS50865"/>
    </source>
</evidence>
<proteinExistence type="predicted"/>
<reference evidence="6" key="1">
    <citation type="submission" date="2023-03" db="EMBL/GenBank/DDBJ databases">
        <title>Massive genome expansion in bonnet fungi (Mycena s.s.) driven by repeated elements and novel gene families across ecological guilds.</title>
        <authorList>
            <consortium name="Lawrence Berkeley National Laboratory"/>
            <person name="Harder C.B."/>
            <person name="Miyauchi S."/>
            <person name="Viragh M."/>
            <person name="Kuo A."/>
            <person name="Thoen E."/>
            <person name="Andreopoulos B."/>
            <person name="Lu D."/>
            <person name="Skrede I."/>
            <person name="Drula E."/>
            <person name="Henrissat B."/>
            <person name="Morin E."/>
            <person name="Kohler A."/>
            <person name="Barry K."/>
            <person name="LaButti K."/>
            <person name="Morin E."/>
            <person name="Salamov A."/>
            <person name="Lipzen A."/>
            <person name="Mereny Z."/>
            <person name="Hegedus B."/>
            <person name="Baldrian P."/>
            <person name="Stursova M."/>
            <person name="Weitz H."/>
            <person name="Taylor A."/>
            <person name="Grigoriev I.V."/>
            <person name="Nagy L.G."/>
            <person name="Martin F."/>
            <person name="Kauserud H."/>
        </authorList>
    </citation>
    <scope>NUCLEOTIDE SEQUENCE</scope>
    <source>
        <strain evidence="6">9144</strain>
    </source>
</reference>
<evidence type="ECO:0000256" key="2">
    <source>
        <dbReference type="ARBA" id="ARBA00022771"/>
    </source>
</evidence>
<evidence type="ECO:0000313" key="6">
    <source>
        <dbReference type="EMBL" id="KAJ7207934.1"/>
    </source>
</evidence>
<dbReference type="Pfam" id="PF01753">
    <property type="entry name" value="zf-MYND"/>
    <property type="match status" value="1"/>
</dbReference>
<dbReference type="GO" id="GO:0008270">
    <property type="term" value="F:zinc ion binding"/>
    <property type="evidence" value="ECO:0007669"/>
    <property type="project" value="UniProtKB-KW"/>
</dbReference>
<evidence type="ECO:0000256" key="1">
    <source>
        <dbReference type="ARBA" id="ARBA00022723"/>
    </source>
</evidence>
<dbReference type="Gene3D" id="6.10.140.2220">
    <property type="match status" value="1"/>
</dbReference>
<dbReference type="EMBL" id="JARJCW010000035">
    <property type="protein sequence ID" value="KAJ7207934.1"/>
    <property type="molecule type" value="Genomic_DNA"/>
</dbReference>
<comment type="caution">
    <text evidence="6">The sequence shown here is derived from an EMBL/GenBank/DDBJ whole genome shotgun (WGS) entry which is preliminary data.</text>
</comment>
<organism evidence="6 7">
    <name type="scientific">Mycena pura</name>
    <dbReference type="NCBI Taxonomy" id="153505"/>
    <lineage>
        <taxon>Eukaryota</taxon>
        <taxon>Fungi</taxon>
        <taxon>Dikarya</taxon>
        <taxon>Basidiomycota</taxon>
        <taxon>Agaricomycotina</taxon>
        <taxon>Agaricomycetes</taxon>
        <taxon>Agaricomycetidae</taxon>
        <taxon>Agaricales</taxon>
        <taxon>Marasmiineae</taxon>
        <taxon>Mycenaceae</taxon>
        <taxon>Mycena</taxon>
    </lineage>
</organism>
<name>A0AAD6VD43_9AGAR</name>
<dbReference type="AlphaFoldDB" id="A0AAD6VD43"/>
<keyword evidence="3" id="KW-0862">Zinc</keyword>
<keyword evidence="7" id="KW-1185">Reference proteome</keyword>
<evidence type="ECO:0000256" key="4">
    <source>
        <dbReference type="PROSITE-ProRule" id="PRU00134"/>
    </source>
</evidence>
<dbReference type="PROSITE" id="PS50865">
    <property type="entry name" value="ZF_MYND_2"/>
    <property type="match status" value="1"/>
</dbReference>
<dbReference type="SUPFAM" id="SSF144232">
    <property type="entry name" value="HIT/MYND zinc finger-like"/>
    <property type="match status" value="1"/>
</dbReference>
<keyword evidence="2 4" id="KW-0863">Zinc-finger</keyword>
<gene>
    <name evidence="6" type="ORF">GGX14DRAFT_521734</name>
</gene>
<sequence length="305" mass="34993">MTVAPMSFMTSESFAVLLGLEAESKIGGTFRTAPLHFAQGKELERHGRLKFYIKSFLPPTEKERDVIWSRFCARYLPAAVDRFLDLPIPTDAIGPAERGLILDFPANNAWLEILVQIQHIPYFYKYLRSSSEIAAPGQRLSQVLASRLADLSGRWESKMTTDPDMELREYYVAIAGCAVQLLGTLCTYLIKVPDRNMVITQETQVRMAPILRTWALRYRNQLLGNVCIRLLAWFSGTKEFERASNMVRKNSKNWDVCGLPLCSIRTDLKICKRCHTVRYCCVEHQRADWSTSGSKHKLYCFETEY</sequence>
<dbReference type="Proteomes" id="UP001219525">
    <property type="component" value="Unassembled WGS sequence"/>
</dbReference>
<evidence type="ECO:0000256" key="3">
    <source>
        <dbReference type="ARBA" id="ARBA00022833"/>
    </source>
</evidence>
<feature type="domain" description="MYND-type" evidence="5">
    <location>
        <begin position="259"/>
        <end position="300"/>
    </location>
</feature>